<dbReference type="InterPro" id="IPR050294">
    <property type="entry name" value="RnfB_subfamily"/>
</dbReference>
<name>A0AAJ3HTS3_PROHU</name>
<evidence type="ECO:0000259" key="6">
    <source>
        <dbReference type="PROSITE" id="PS51379"/>
    </source>
</evidence>
<dbReference type="AlphaFoldDB" id="A0AAJ3HTS3"/>
<dbReference type="GO" id="GO:0051539">
    <property type="term" value="F:4 iron, 4 sulfur cluster binding"/>
    <property type="evidence" value="ECO:0007669"/>
    <property type="project" value="UniProtKB-KW"/>
</dbReference>
<dbReference type="Proteomes" id="UP000078250">
    <property type="component" value="Unassembled WGS sequence"/>
</dbReference>
<dbReference type="SUPFAM" id="SSF54862">
    <property type="entry name" value="4Fe-4S ferredoxins"/>
    <property type="match status" value="1"/>
</dbReference>
<organism evidence="7 8">
    <name type="scientific">Proteus hauseri ATCC 700826</name>
    <dbReference type="NCBI Taxonomy" id="1354271"/>
    <lineage>
        <taxon>Bacteria</taxon>
        <taxon>Pseudomonadati</taxon>
        <taxon>Pseudomonadota</taxon>
        <taxon>Gammaproteobacteria</taxon>
        <taxon>Enterobacterales</taxon>
        <taxon>Morganellaceae</taxon>
        <taxon>Proteus</taxon>
    </lineage>
</organism>
<dbReference type="GO" id="GO:0046872">
    <property type="term" value="F:metal ion binding"/>
    <property type="evidence" value="ECO:0007669"/>
    <property type="project" value="UniProtKB-KW"/>
</dbReference>
<accession>A0AAJ3HTS3</accession>
<keyword evidence="8" id="KW-1185">Reference proteome</keyword>
<keyword evidence="5" id="KW-0411">Iron-sulfur</keyword>
<dbReference type="Pfam" id="PF00037">
    <property type="entry name" value="Fer4"/>
    <property type="match status" value="1"/>
</dbReference>
<comment type="caution">
    <text evidence="7">The sequence shown here is derived from an EMBL/GenBank/DDBJ whole genome shotgun (WGS) entry which is preliminary data.</text>
</comment>
<proteinExistence type="predicted"/>
<evidence type="ECO:0000256" key="1">
    <source>
        <dbReference type="ARBA" id="ARBA00022485"/>
    </source>
</evidence>
<dbReference type="InterPro" id="IPR017900">
    <property type="entry name" value="4Fe4S_Fe_S_CS"/>
</dbReference>
<reference evidence="7 8" key="1">
    <citation type="submission" date="2016-04" db="EMBL/GenBank/DDBJ databases">
        <title>ATOL: Assembling a taxonomically balanced genome-scale reconstruction of the evolutionary history of the Enterobacteriaceae.</title>
        <authorList>
            <person name="Plunkett G.III."/>
            <person name="Neeno-Eckwall E.C."/>
            <person name="Glasner J.D."/>
            <person name="Perna N.T."/>
        </authorList>
    </citation>
    <scope>NUCLEOTIDE SEQUENCE [LARGE SCALE GENOMIC DNA]</scope>
    <source>
        <strain evidence="7 8">ATCC 700826</strain>
    </source>
</reference>
<dbReference type="PANTHER" id="PTHR42859">
    <property type="entry name" value="OXIDOREDUCTASE"/>
    <property type="match status" value="1"/>
</dbReference>
<keyword evidence="3" id="KW-0677">Repeat</keyword>
<evidence type="ECO:0000256" key="5">
    <source>
        <dbReference type="ARBA" id="ARBA00023014"/>
    </source>
</evidence>
<sequence>MNSFIVIDSQKCIGCKTCEIACSVSHTSEKNGSDFLDKKNFHPRIHIIRLMNHFTASICHQCDDAPCAEACQTKALVFGENSVETHPENCIGCRACLLACPFGAIELIKNTHSPRQFFLELKQKIHMDIIKCDLCKHREKGPACVEFCPQDALTCVSDITLSKITEQRRRDSVLRENSPTNGHYF</sequence>
<evidence type="ECO:0000313" key="7">
    <source>
        <dbReference type="EMBL" id="OAT47283.1"/>
    </source>
</evidence>
<protein>
    <submittedName>
        <fullName evidence="7">HydN family electron transport protein</fullName>
    </submittedName>
</protein>
<feature type="domain" description="4Fe-4S ferredoxin-type" evidence="6">
    <location>
        <begin position="3"/>
        <end position="32"/>
    </location>
</feature>
<dbReference type="EMBL" id="LXEV01000021">
    <property type="protein sequence ID" value="OAT47283.1"/>
    <property type="molecule type" value="Genomic_DNA"/>
</dbReference>
<dbReference type="PANTHER" id="PTHR42859:SF17">
    <property type="entry name" value="ELECTRON TRANSPORT PROTEIN HYDN-RELATED"/>
    <property type="match status" value="1"/>
</dbReference>
<evidence type="ECO:0000256" key="4">
    <source>
        <dbReference type="ARBA" id="ARBA00023004"/>
    </source>
</evidence>
<feature type="domain" description="4Fe-4S ferredoxin-type" evidence="6">
    <location>
        <begin position="81"/>
        <end position="110"/>
    </location>
</feature>
<dbReference type="Pfam" id="PF12800">
    <property type="entry name" value="Fer4_4"/>
    <property type="match status" value="1"/>
</dbReference>
<evidence type="ECO:0000313" key="8">
    <source>
        <dbReference type="Proteomes" id="UP000078250"/>
    </source>
</evidence>
<dbReference type="PROSITE" id="PS51379">
    <property type="entry name" value="4FE4S_FER_2"/>
    <property type="match status" value="2"/>
</dbReference>
<dbReference type="CDD" id="cd10554">
    <property type="entry name" value="HycB_like"/>
    <property type="match status" value="1"/>
</dbReference>
<keyword evidence="4" id="KW-0408">Iron</keyword>
<keyword evidence="1" id="KW-0004">4Fe-4S</keyword>
<dbReference type="InterPro" id="IPR017896">
    <property type="entry name" value="4Fe4S_Fe-S-bd"/>
</dbReference>
<keyword evidence="2" id="KW-0479">Metal-binding</keyword>
<gene>
    <name evidence="7" type="ORF">M997_1812</name>
</gene>
<evidence type="ECO:0000256" key="2">
    <source>
        <dbReference type="ARBA" id="ARBA00022723"/>
    </source>
</evidence>
<dbReference type="PROSITE" id="PS00198">
    <property type="entry name" value="4FE4S_FER_1"/>
    <property type="match status" value="1"/>
</dbReference>
<evidence type="ECO:0000256" key="3">
    <source>
        <dbReference type="ARBA" id="ARBA00022737"/>
    </source>
</evidence>
<dbReference type="Gene3D" id="3.30.70.20">
    <property type="match status" value="2"/>
</dbReference>